<name>A0A0L6USR8_9BASI</name>
<gene>
    <name evidence="2" type="ORF">VP01_41g6</name>
</gene>
<evidence type="ECO:0000256" key="1">
    <source>
        <dbReference type="SAM" id="Phobius"/>
    </source>
</evidence>
<keyword evidence="1" id="KW-0812">Transmembrane</keyword>
<sequence length="228" mass="26474">MNWKYDRKAFQTNVMELCQRNPHRFKCIYVSIDSCKQDFDRATRDKPWFNMIWEDGSNVQQDEKDKPQLDFMTPMEQERIKQILSGGEGDNKKREEEDGRPISRVGLCAGVEVLYAPTLMIYHVESGRWLERGVSHGAISTREKRELALEKWEKGESLGVSWTDILYGLRWALLFSAIGITYFFLVRFDDAYNVVHLVERFMAGPSLTTTPPPPPITTSVPSHQYVEF</sequence>
<feature type="transmembrane region" description="Helical" evidence="1">
    <location>
        <begin position="102"/>
        <end position="122"/>
    </location>
</feature>
<evidence type="ECO:0008006" key="4">
    <source>
        <dbReference type="Google" id="ProtNLM"/>
    </source>
</evidence>
<organism evidence="2 3">
    <name type="scientific">Puccinia sorghi</name>
    <dbReference type="NCBI Taxonomy" id="27349"/>
    <lineage>
        <taxon>Eukaryota</taxon>
        <taxon>Fungi</taxon>
        <taxon>Dikarya</taxon>
        <taxon>Basidiomycota</taxon>
        <taxon>Pucciniomycotina</taxon>
        <taxon>Pucciniomycetes</taxon>
        <taxon>Pucciniales</taxon>
        <taxon>Pucciniaceae</taxon>
        <taxon>Puccinia</taxon>
    </lineage>
</organism>
<dbReference type="EMBL" id="LAVV01009280">
    <property type="protein sequence ID" value="KNZ50870.1"/>
    <property type="molecule type" value="Genomic_DNA"/>
</dbReference>
<keyword evidence="3" id="KW-1185">Reference proteome</keyword>
<accession>A0A0L6USR8</accession>
<evidence type="ECO:0000313" key="3">
    <source>
        <dbReference type="Proteomes" id="UP000037035"/>
    </source>
</evidence>
<feature type="transmembrane region" description="Helical" evidence="1">
    <location>
        <begin position="165"/>
        <end position="185"/>
    </location>
</feature>
<dbReference type="VEuPathDB" id="FungiDB:VP01_41g6"/>
<reference evidence="2 3" key="1">
    <citation type="submission" date="2015-08" db="EMBL/GenBank/DDBJ databases">
        <title>Next Generation Sequencing and Analysis of the Genome of Puccinia sorghi L Schw, the Causal Agent of Maize Common Rust.</title>
        <authorList>
            <person name="Rochi L."/>
            <person name="Burguener G."/>
            <person name="Darino M."/>
            <person name="Turjanski A."/>
            <person name="Kreff E."/>
            <person name="Dieguez M.J."/>
            <person name="Sacco F."/>
        </authorList>
    </citation>
    <scope>NUCLEOTIDE SEQUENCE [LARGE SCALE GENOMIC DNA]</scope>
    <source>
        <strain evidence="2 3">RO10H11247</strain>
    </source>
</reference>
<dbReference type="Proteomes" id="UP000037035">
    <property type="component" value="Unassembled WGS sequence"/>
</dbReference>
<dbReference type="AlphaFoldDB" id="A0A0L6USR8"/>
<comment type="caution">
    <text evidence="2">The sequence shown here is derived from an EMBL/GenBank/DDBJ whole genome shotgun (WGS) entry which is preliminary data.</text>
</comment>
<proteinExistence type="predicted"/>
<keyword evidence="1" id="KW-0472">Membrane</keyword>
<protein>
    <recommendedName>
        <fullName evidence="4">Thioredoxin-like fold domain-containing protein</fullName>
    </recommendedName>
</protein>
<dbReference type="OrthoDB" id="409136at2759"/>
<keyword evidence="1" id="KW-1133">Transmembrane helix</keyword>
<evidence type="ECO:0000313" key="2">
    <source>
        <dbReference type="EMBL" id="KNZ50870.1"/>
    </source>
</evidence>